<proteinExistence type="predicted"/>
<organism evidence="1 2">
    <name type="scientific">Diphasiastrum complanatum</name>
    <name type="common">Issler's clubmoss</name>
    <name type="synonym">Lycopodium complanatum</name>
    <dbReference type="NCBI Taxonomy" id="34168"/>
    <lineage>
        <taxon>Eukaryota</taxon>
        <taxon>Viridiplantae</taxon>
        <taxon>Streptophyta</taxon>
        <taxon>Embryophyta</taxon>
        <taxon>Tracheophyta</taxon>
        <taxon>Lycopodiopsida</taxon>
        <taxon>Lycopodiales</taxon>
        <taxon>Lycopodiaceae</taxon>
        <taxon>Lycopodioideae</taxon>
        <taxon>Diphasiastrum</taxon>
    </lineage>
</organism>
<dbReference type="EMBL" id="CM055093">
    <property type="protein sequence ID" value="KAJ7567559.1"/>
    <property type="molecule type" value="Genomic_DNA"/>
</dbReference>
<reference evidence="2" key="1">
    <citation type="journal article" date="2024" name="Proc. Natl. Acad. Sci. U.S.A.">
        <title>Extraordinary preservation of gene collinearity over three hundred million years revealed in homosporous lycophytes.</title>
        <authorList>
            <person name="Li C."/>
            <person name="Wickell D."/>
            <person name="Kuo L.Y."/>
            <person name="Chen X."/>
            <person name="Nie B."/>
            <person name="Liao X."/>
            <person name="Peng D."/>
            <person name="Ji J."/>
            <person name="Jenkins J."/>
            <person name="Williams M."/>
            <person name="Shu S."/>
            <person name="Plott C."/>
            <person name="Barry K."/>
            <person name="Rajasekar S."/>
            <person name="Grimwood J."/>
            <person name="Han X."/>
            <person name="Sun S."/>
            <person name="Hou Z."/>
            <person name="He W."/>
            <person name="Dai G."/>
            <person name="Sun C."/>
            <person name="Schmutz J."/>
            <person name="Leebens-Mack J.H."/>
            <person name="Li F.W."/>
            <person name="Wang L."/>
        </authorList>
    </citation>
    <scope>NUCLEOTIDE SEQUENCE [LARGE SCALE GENOMIC DNA]</scope>
    <source>
        <strain evidence="2">cv. PW_Plant_1</strain>
    </source>
</reference>
<evidence type="ECO:0000313" key="1">
    <source>
        <dbReference type="EMBL" id="KAJ7567559.1"/>
    </source>
</evidence>
<name>A0ACC2EM83_DIPCM</name>
<comment type="caution">
    <text evidence="1">The sequence shown here is derived from an EMBL/GenBank/DDBJ whole genome shotgun (WGS) entry which is preliminary data.</text>
</comment>
<dbReference type="Proteomes" id="UP001162992">
    <property type="component" value="Chromosome 2"/>
</dbReference>
<sequence>MGNVQDKIYSKKEITNIEKLPYLSPETATQARRGRKARIILSYDSDSSKERTTTINSSKMIQNGVRGTGNGNAQQKITMPHFGQIFQSEHTNHKTDDMMNVLLLSDSDCENDEKGYIEEETMKFKESGYLQDTSSDAWGEKNDFLCPATSREKKKQRRKYSCTVCSKPLSKTKVTRHPLLRVCVCDCCKQSYKEVVFKKDEDGFEGACRWCGNGGDLVCCEQCDKVFCQECITKNFGEGELLRILDTDGDWLCFVCDPTILKPFLHRLLKAREDIYRSRFDE</sequence>
<accession>A0ACC2EM83</accession>
<protein>
    <submittedName>
        <fullName evidence="1">Uncharacterized protein</fullName>
    </submittedName>
</protein>
<keyword evidence="2" id="KW-1185">Reference proteome</keyword>
<evidence type="ECO:0000313" key="2">
    <source>
        <dbReference type="Proteomes" id="UP001162992"/>
    </source>
</evidence>
<gene>
    <name evidence="1" type="ORF">O6H91_02G152900</name>
</gene>